<dbReference type="Pfam" id="PF06527">
    <property type="entry name" value="TniQ"/>
    <property type="match status" value="1"/>
</dbReference>
<reference evidence="2 3" key="1">
    <citation type="submission" date="2014-01" db="EMBL/GenBank/DDBJ databases">
        <title>Sulfitobacter donghicola JCM 14565 Genome Sequencing.</title>
        <authorList>
            <person name="Lai Q."/>
            <person name="Hong Z."/>
        </authorList>
    </citation>
    <scope>NUCLEOTIDE SEQUENCE [LARGE SCALE GENOMIC DNA]</scope>
    <source>
        <strain evidence="2 3">JCM 14565</strain>
    </source>
</reference>
<dbReference type="EMBL" id="JAMC01000004">
    <property type="protein sequence ID" value="KEJ89013.1"/>
    <property type="molecule type" value="Genomic_DNA"/>
</dbReference>
<dbReference type="InterPro" id="IPR009492">
    <property type="entry name" value="TniQ"/>
</dbReference>
<dbReference type="Proteomes" id="UP000027734">
    <property type="component" value="Unassembled WGS sequence"/>
</dbReference>
<gene>
    <name evidence="2" type="ORF">DSW25_12310</name>
</gene>
<feature type="domain" description="TniQ" evidence="1">
    <location>
        <begin position="11"/>
        <end position="140"/>
    </location>
</feature>
<evidence type="ECO:0000259" key="1">
    <source>
        <dbReference type="Pfam" id="PF06527"/>
    </source>
</evidence>
<organism evidence="2 3">
    <name type="scientific">Sulfitobacter donghicola DSW-25 = KCTC 12864 = JCM 14565</name>
    <dbReference type="NCBI Taxonomy" id="1300350"/>
    <lineage>
        <taxon>Bacteria</taxon>
        <taxon>Pseudomonadati</taxon>
        <taxon>Pseudomonadota</taxon>
        <taxon>Alphaproteobacteria</taxon>
        <taxon>Rhodobacterales</taxon>
        <taxon>Roseobacteraceae</taxon>
        <taxon>Sulfitobacter</taxon>
    </lineage>
</organism>
<keyword evidence="3" id="KW-1185">Reference proteome</keyword>
<evidence type="ECO:0000313" key="3">
    <source>
        <dbReference type="Proteomes" id="UP000027734"/>
    </source>
</evidence>
<dbReference type="STRING" id="1300350.Z948_1140"/>
<dbReference type="AlphaFoldDB" id="A0A073IFB6"/>
<accession>A0A073IFB6</accession>
<proteinExistence type="predicted"/>
<name>A0A073IFB6_9RHOB</name>
<evidence type="ECO:0000313" key="2">
    <source>
        <dbReference type="EMBL" id="KEJ89013.1"/>
    </source>
</evidence>
<comment type="caution">
    <text evidence="2">The sequence shown here is derived from an EMBL/GenBank/DDBJ whole genome shotgun (WGS) entry which is preliminary data.</text>
</comment>
<dbReference type="eggNOG" id="ENOG502ZA2F">
    <property type="taxonomic scope" value="Bacteria"/>
</dbReference>
<protein>
    <recommendedName>
        <fullName evidence="1">TniQ domain-containing protein</fullName>
    </recommendedName>
</protein>
<dbReference type="RefSeq" id="WP_025058576.1">
    <property type="nucleotide sequence ID" value="NZ_JAMC01000004.1"/>
</dbReference>
<sequence length="516" mass="56517">MAKLFPLLPFINDETPLSWASRQAAFHTGGRLVPFLNDLEIPLLDLSRGKHDAVARLCDITGQDPAPVFHNTITAVGKRRFTLRNLEFSAEFTTGAVTRICPHCLAEDMAGQERPMAALRHRLHWRFASVRTCETHGVPLRDVRRGIWDDIALELQAMMPEIRTELVSPYDSAPRPVSALQSYVLDRIAGKQGPEWLDRQHIDQAARATEMLGGVIAFGSKQSAAKMTEALWDVAGETAFPIVSKGSEAISEALLAMIEAGGEEEHLARPGPTYGMLYSWLGASRLSKDPGPIRTLLREQIINNMAVTKGQMLLGSAVTEPKISSVAYIASYEHIHPVTLRNILRAAGLLSEGKGASKAERTLVNYADAKEIIELTKHSVPVSQLPYVLHASRPMVQSLIDLGLLKRLQDHDILKSKIGKSVDGRGIQNLFQFIKAQFAEVADAPVGFVDLAKAAEQCHAKLYVILELLFGGHLPSGFRLASKQGFASLLVSPAEIKALLASPPDGVSDEVRFHMM</sequence>
<dbReference type="OrthoDB" id="7595282at2"/>